<dbReference type="EMBL" id="CASHTH010004488">
    <property type="protein sequence ID" value="CAI8058025.1"/>
    <property type="molecule type" value="Genomic_DNA"/>
</dbReference>
<keyword evidence="3" id="KW-1185">Reference proteome</keyword>
<feature type="non-terminal residue" evidence="2">
    <location>
        <position position="1"/>
    </location>
</feature>
<comment type="caution">
    <text evidence="2">The sequence shown here is derived from an EMBL/GenBank/DDBJ whole genome shotgun (WGS) entry which is preliminary data.</text>
</comment>
<sequence>MQDLMTRLRSTRKLPSLETGDNDPHLHRRGTSTKLFILDSRSPSQILHSSAPSPVTPHQVATPTSSSTQSAVHRKLVYSQNTGTCTESRGEQGCHVSHHKTTEQRVCPGASEHSVSSSGHHSGHHPLRLTDRHQRGWRRRQRLRRPSCLADKSLKHCHTDVGELALEMTQLGLRETGEKRGQRKRGVTERPLLPKLSSSSSSHSHQPNLSECSNNFSTVTPHELHPQAALGYLDFL</sequence>
<evidence type="ECO:0000313" key="2">
    <source>
        <dbReference type="EMBL" id="CAI8058025.1"/>
    </source>
</evidence>
<gene>
    <name evidence="2" type="ORF">GBAR_LOCUS31566</name>
</gene>
<organism evidence="2 3">
    <name type="scientific">Geodia barretti</name>
    <name type="common">Barrett's horny sponge</name>
    <dbReference type="NCBI Taxonomy" id="519541"/>
    <lineage>
        <taxon>Eukaryota</taxon>
        <taxon>Metazoa</taxon>
        <taxon>Porifera</taxon>
        <taxon>Demospongiae</taxon>
        <taxon>Heteroscleromorpha</taxon>
        <taxon>Tetractinellida</taxon>
        <taxon>Astrophorina</taxon>
        <taxon>Geodiidae</taxon>
        <taxon>Geodia</taxon>
    </lineage>
</organism>
<feature type="compositionally biased region" description="Polar residues" evidence="1">
    <location>
        <begin position="59"/>
        <end position="71"/>
    </location>
</feature>
<protein>
    <submittedName>
        <fullName evidence="2">Uncharacterized protein</fullName>
    </submittedName>
</protein>
<feature type="region of interest" description="Disordered" evidence="1">
    <location>
        <begin position="173"/>
        <end position="214"/>
    </location>
</feature>
<dbReference type="AlphaFoldDB" id="A0AA35U0R3"/>
<evidence type="ECO:0000313" key="3">
    <source>
        <dbReference type="Proteomes" id="UP001174909"/>
    </source>
</evidence>
<feature type="region of interest" description="Disordered" evidence="1">
    <location>
        <begin position="45"/>
        <end position="71"/>
    </location>
</feature>
<feature type="region of interest" description="Disordered" evidence="1">
    <location>
        <begin position="108"/>
        <end position="140"/>
    </location>
</feature>
<reference evidence="2" key="1">
    <citation type="submission" date="2023-03" db="EMBL/GenBank/DDBJ databases">
        <authorList>
            <person name="Steffen K."/>
            <person name="Cardenas P."/>
        </authorList>
    </citation>
    <scope>NUCLEOTIDE SEQUENCE</scope>
</reference>
<name>A0AA35U0R3_GEOBA</name>
<accession>A0AA35U0R3</accession>
<evidence type="ECO:0000256" key="1">
    <source>
        <dbReference type="SAM" id="MobiDB-lite"/>
    </source>
</evidence>
<dbReference type="Proteomes" id="UP001174909">
    <property type="component" value="Unassembled WGS sequence"/>
</dbReference>
<proteinExistence type="predicted"/>
<feature type="region of interest" description="Disordered" evidence="1">
    <location>
        <begin position="1"/>
        <end position="29"/>
    </location>
</feature>